<dbReference type="InterPro" id="IPR040704">
    <property type="entry name" value="HEPN_AbiU2"/>
</dbReference>
<gene>
    <name evidence="2" type="ORF">MNBD_DELTA01-471</name>
</gene>
<dbReference type="AlphaFoldDB" id="A0A3B0RH84"/>
<feature type="domain" description="HEPN AbiU2-like" evidence="1">
    <location>
        <begin position="7"/>
        <end position="169"/>
    </location>
</feature>
<dbReference type="Pfam" id="PF18734">
    <property type="entry name" value="HEPN_AbiU2"/>
    <property type="match status" value="1"/>
</dbReference>
<dbReference type="EMBL" id="UOEA01000059">
    <property type="protein sequence ID" value="VAV84013.1"/>
    <property type="molecule type" value="Genomic_DNA"/>
</dbReference>
<evidence type="ECO:0000259" key="1">
    <source>
        <dbReference type="Pfam" id="PF18734"/>
    </source>
</evidence>
<accession>A0A3B0RH84</accession>
<proteinExistence type="predicted"/>
<name>A0A3B0RH84_9ZZZZ</name>
<reference evidence="2" key="1">
    <citation type="submission" date="2018-06" db="EMBL/GenBank/DDBJ databases">
        <authorList>
            <person name="Zhirakovskaya E."/>
        </authorList>
    </citation>
    <scope>NUCLEOTIDE SEQUENCE</scope>
</reference>
<organism evidence="2">
    <name type="scientific">hydrothermal vent metagenome</name>
    <dbReference type="NCBI Taxonomy" id="652676"/>
    <lineage>
        <taxon>unclassified sequences</taxon>
        <taxon>metagenomes</taxon>
        <taxon>ecological metagenomes</taxon>
    </lineage>
</organism>
<sequence length="188" mass="22428">MDIDLYIRELRHTLTVVECNHDIWRAYKIKETRSLYVDTMNSYDLFFSTSIHAHFVSLLVGLYRLYENRDDTYNIPFLLKKLKAESLFSDDKLELLDGIYKEEAKPLWIKVCILRNKAFGHRSVAYTVEEVFSEAEVTRDELRKLVDVTKKLLNELMYAWNKSSYDFDFSPCEDLLRMLEDLKSCRRL</sequence>
<evidence type="ECO:0000313" key="2">
    <source>
        <dbReference type="EMBL" id="VAV84013.1"/>
    </source>
</evidence>
<protein>
    <recommendedName>
        <fullName evidence="1">HEPN AbiU2-like domain-containing protein</fullName>
    </recommendedName>
</protein>